<accession>A0A7G1NYY3</accession>
<dbReference type="EMBL" id="AP023440">
    <property type="protein sequence ID" value="BCL26787.1"/>
    <property type="molecule type" value="Genomic_DNA"/>
</dbReference>
<dbReference type="Pfam" id="PF01979">
    <property type="entry name" value="Amidohydro_1"/>
    <property type="match status" value="1"/>
</dbReference>
<dbReference type="SUPFAM" id="SSF51338">
    <property type="entry name" value="Composite domain of metallo-dependent hydrolases"/>
    <property type="match status" value="1"/>
</dbReference>
<evidence type="ECO:0000313" key="4">
    <source>
        <dbReference type="Proteomes" id="UP000516444"/>
    </source>
</evidence>
<reference evidence="3 4" key="1">
    <citation type="journal article" date="2014" name="Int. J. Syst. Evol. Microbiol.">
        <title>Complete genome sequence of Corynebacterium casei LMG S-19264T (=DSM 44701T), isolated from a smear-ripened cheese.</title>
        <authorList>
            <consortium name="US DOE Joint Genome Institute (JGI-PGF)"/>
            <person name="Walter F."/>
            <person name="Albersmeier A."/>
            <person name="Kalinowski J."/>
            <person name="Ruckert C."/>
        </authorList>
    </citation>
    <scope>NUCLEOTIDE SEQUENCE [LARGE SCALE GENOMIC DNA]</scope>
    <source>
        <strain evidence="3 4">JCM 4677</strain>
    </source>
</reference>
<protein>
    <submittedName>
        <fullName evidence="3">Cytosine deaminase</fullName>
    </submittedName>
</protein>
<dbReference type="InterPro" id="IPR032466">
    <property type="entry name" value="Metal_Hydrolase"/>
</dbReference>
<dbReference type="Gene3D" id="3.20.20.140">
    <property type="entry name" value="Metal-dependent hydrolases"/>
    <property type="match status" value="1"/>
</dbReference>
<evidence type="ECO:0000256" key="1">
    <source>
        <dbReference type="ARBA" id="ARBA00022801"/>
    </source>
</evidence>
<keyword evidence="1" id="KW-0378">Hydrolase</keyword>
<name>A0A7G1NYY3_9ACTN</name>
<proteinExistence type="predicted"/>
<sequence>MSTSQQSEQLDKITATTGDKSRRILLTGAHVITMDGPGEFHGDILIAGDTIEAVGPDLAARVGGNAIVVDLAGSIVIPGLVDSHIHAWEGQLRGIAPDVTFAEYMALTHGKLGKAYRPEDIAVAERLTAARALNAGTTTIVDNSHNSRSAEHSDAAIEALRGSGIRAVYAAGPAVEGDHNHQLPADVLRLRDTYASADGLITIRMMDSWPTPETWRFAAEHGIDVSSELGGWVTDSEQLLTSGLLHPGHTLNHCSGLTDRSWDAIAESGAAVNVVPRSDPHLGLGSFIPIIEANRRNIQEGISSDNELAYGHDLFTEMRVLQTVQRGLSFSEQQSGVADPPAPYGPLDALRAATIGGALNAALPHRIGTLTIGKKADLVVLTLDQVNTRGAGSSIGTVVNFAAIENVDAVFVNGVVAKWGGRLVGQDFEKLTEEGEASKEYLLTNS</sequence>
<dbReference type="InterPro" id="IPR050287">
    <property type="entry name" value="MTA/SAH_deaminase"/>
</dbReference>
<dbReference type="KEGG" id="sgm:GCM10017557_16460"/>
<dbReference type="OrthoDB" id="3189065at2"/>
<dbReference type="InterPro" id="IPR011059">
    <property type="entry name" value="Metal-dep_hydrolase_composite"/>
</dbReference>
<dbReference type="Gene3D" id="2.30.40.10">
    <property type="entry name" value="Urease, subunit C, domain 1"/>
    <property type="match status" value="1"/>
</dbReference>
<organism evidence="3 4">
    <name type="scientific">Streptomyces aurantiacus</name>
    <dbReference type="NCBI Taxonomy" id="47760"/>
    <lineage>
        <taxon>Bacteria</taxon>
        <taxon>Bacillati</taxon>
        <taxon>Actinomycetota</taxon>
        <taxon>Actinomycetes</taxon>
        <taxon>Kitasatosporales</taxon>
        <taxon>Streptomycetaceae</taxon>
        <taxon>Streptomyces</taxon>
        <taxon>Streptomyces aurantiacus group</taxon>
    </lineage>
</organism>
<dbReference type="GO" id="GO:0016810">
    <property type="term" value="F:hydrolase activity, acting on carbon-nitrogen (but not peptide) bonds"/>
    <property type="evidence" value="ECO:0007669"/>
    <property type="project" value="InterPro"/>
</dbReference>
<dbReference type="PANTHER" id="PTHR43794:SF11">
    <property type="entry name" value="AMIDOHYDROLASE-RELATED DOMAIN-CONTAINING PROTEIN"/>
    <property type="match status" value="1"/>
</dbReference>
<dbReference type="RefSeq" id="WP_055515799.1">
    <property type="nucleotide sequence ID" value="NZ_AP023440.1"/>
</dbReference>
<feature type="domain" description="Amidohydrolase-related" evidence="2">
    <location>
        <begin position="75"/>
        <end position="416"/>
    </location>
</feature>
<keyword evidence="4" id="KW-1185">Reference proteome</keyword>
<dbReference type="AlphaFoldDB" id="A0A7G1NYY3"/>
<gene>
    <name evidence="3" type="primary">mtaD</name>
    <name evidence="3" type="ORF">GCM10017557_16460</name>
</gene>
<dbReference type="Proteomes" id="UP000516444">
    <property type="component" value="Chromosome"/>
</dbReference>
<dbReference type="SUPFAM" id="SSF51556">
    <property type="entry name" value="Metallo-dependent hydrolases"/>
    <property type="match status" value="1"/>
</dbReference>
<dbReference type="InterPro" id="IPR006680">
    <property type="entry name" value="Amidohydro-rel"/>
</dbReference>
<evidence type="ECO:0000313" key="3">
    <source>
        <dbReference type="EMBL" id="BCL26787.1"/>
    </source>
</evidence>
<dbReference type="PANTHER" id="PTHR43794">
    <property type="entry name" value="AMINOHYDROLASE SSNA-RELATED"/>
    <property type="match status" value="1"/>
</dbReference>
<evidence type="ECO:0000259" key="2">
    <source>
        <dbReference type="Pfam" id="PF01979"/>
    </source>
</evidence>